<dbReference type="EMBL" id="KV454496">
    <property type="protein sequence ID" value="ODV58007.1"/>
    <property type="molecule type" value="Genomic_DNA"/>
</dbReference>
<dbReference type="GeneID" id="30962280"/>
<dbReference type="InParanoid" id="A0A1D2V913"/>
<organism evidence="1 2">
    <name type="scientific">Ascoidea rubescens DSM 1968</name>
    <dbReference type="NCBI Taxonomy" id="1344418"/>
    <lineage>
        <taxon>Eukaryota</taxon>
        <taxon>Fungi</taxon>
        <taxon>Dikarya</taxon>
        <taxon>Ascomycota</taxon>
        <taxon>Saccharomycotina</taxon>
        <taxon>Saccharomycetes</taxon>
        <taxon>Ascoideaceae</taxon>
        <taxon>Ascoidea</taxon>
    </lineage>
</organism>
<gene>
    <name evidence="1" type="ORF">ASCRUDRAFT_10613</name>
</gene>
<keyword evidence="2" id="KW-1185">Reference proteome</keyword>
<evidence type="ECO:0000313" key="1">
    <source>
        <dbReference type="EMBL" id="ODV58007.1"/>
    </source>
</evidence>
<accession>A0A1D2V913</accession>
<dbReference type="AlphaFoldDB" id="A0A1D2V913"/>
<name>A0A1D2V913_9ASCO</name>
<protein>
    <submittedName>
        <fullName evidence="1">Uncharacterized protein</fullName>
    </submittedName>
</protein>
<dbReference type="RefSeq" id="XP_020044314.1">
    <property type="nucleotide sequence ID" value="XM_020188644.1"/>
</dbReference>
<evidence type="ECO:0000313" key="2">
    <source>
        <dbReference type="Proteomes" id="UP000095038"/>
    </source>
</evidence>
<dbReference type="Proteomes" id="UP000095038">
    <property type="component" value="Unassembled WGS sequence"/>
</dbReference>
<sequence length="67" mass="7653">MLNDPRSCEFFRLSCFESINSLDDTGIAPIDSTLRIHTITGPPCHYNQILNLSKTARRYYRSSQISS</sequence>
<proteinExistence type="predicted"/>
<reference evidence="2" key="1">
    <citation type="submission" date="2016-05" db="EMBL/GenBank/DDBJ databases">
        <title>Comparative genomics of biotechnologically important yeasts.</title>
        <authorList>
            <consortium name="DOE Joint Genome Institute"/>
            <person name="Riley R."/>
            <person name="Haridas S."/>
            <person name="Wolfe K.H."/>
            <person name="Lopes M.R."/>
            <person name="Hittinger C.T."/>
            <person name="Goker M."/>
            <person name="Salamov A."/>
            <person name="Wisecaver J."/>
            <person name="Long T.M."/>
            <person name="Aerts A.L."/>
            <person name="Barry K."/>
            <person name="Choi C."/>
            <person name="Clum A."/>
            <person name="Coughlan A.Y."/>
            <person name="Deshpande S."/>
            <person name="Douglass A.P."/>
            <person name="Hanson S.J."/>
            <person name="Klenk H.-P."/>
            <person name="Labutti K."/>
            <person name="Lapidus A."/>
            <person name="Lindquist E."/>
            <person name="Lipzen A."/>
            <person name="Meier-Kolthoff J.P."/>
            <person name="Ohm R.A."/>
            <person name="Otillar R.P."/>
            <person name="Pangilinan J."/>
            <person name="Peng Y."/>
            <person name="Rokas A."/>
            <person name="Rosa C.A."/>
            <person name="Scheuner C."/>
            <person name="Sibirny A.A."/>
            <person name="Slot J.C."/>
            <person name="Stielow J.B."/>
            <person name="Sun H."/>
            <person name="Kurtzman C.P."/>
            <person name="Blackwell M."/>
            <person name="Grigoriev I.V."/>
            <person name="Jeffries T.W."/>
        </authorList>
    </citation>
    <scope>NUCLEOTIDE SEQUENCE [LARGE SCALE GENOMIC DNA]</scope>
    <source>
        <strain evidence="2">DSM 1968</strain>
    </source>
</reference>